<evidence type="ECO:0000313" key="2">
    <source>
        <dbReference type="Proteomes" id="UP000053958"/>
    </source>
</evidence>
<dbReference type="GeneID" id="25321570"/>
<dbReference type="EMBL" id="LASV01000737">
    <property type="protein sequence ID" value="KKA16737.1"/>
    <property type="molecule type" value="Genomic_DNA"/>
</dbReference>
<keyword evidence="2" id="KW-1185">Reference proteome</keyword>
<dbReference type="Proteomes" id="UP000053958">
    <property type="component" value="Unassembled WGS sequence"/>
</dbReference>
<reference evidence="1 2" key="1">
    <citation type="submission" date="2015-04" db="EMBL/GenBank/DDBJ databases">
        <authorList>
            <person name="Heijne W.H."/>
            <person name="Fedorova N.D."/>
            <person name="Nierman W.C."/>
            <person name="Vollebregt A.W."/>
            <person name="Zhao Z."/>
            <person name="Wu L."/>
            <person name="Kumar M."/>
            <person name="Stam H."/>
            <person name="van den Berg M.A."/>
            <person name="Pel H.J."/>
        </authorList>
    </citation>
    <scope>NUCLEOTIDE SEQUENCE [LARGE SCALE GENOMIC DNA]</scope>
    <source>
        <strain evidence="1 2">CBS 393.64</strain>
    </source>
</reference>
<dbReference type="InterPro" id="IPR053181">
    <property type="entry name" value="EcdB-like_regulator"/>
</dbReference>
<dbReference type="AlphaFoldDB" id="A0A0F4YEU4"/>
<name>A0A0F4YEU4_RASE3</name>
<dbReference type="PANTHER" id="PTHR47785:SF4">
    <property type="entry name" value="ZN(II)2CYS6 TRANSCRIPTION FACTOR (EUROFUNG)"/>
    <property type="match status" value="1"/>
</dbReference>
<comment type="caution">
    <text evidence="1">The sequence shown here is derived from an EMBL/GenBank/DDBJ whole genome shotgun (WGS) entry which is preliminary data.</text>
</comment>
<dbReference type="OrthoDB" id="5244761at2759"/>
<accession>A0A0F4YEU4</accession>
<sequence length="396" mass="45776">MRKCLLDKHYPLVYTNSDVIVLLVVALGSIASRQEPLPVPQVEPFEGWTETEIASAVRQNIEAIPGLKYFVLALEIFRIMTDIDPLHKVQIHLLIALYADQIMLLSIRHGHILRACQGCMPLMRKVVSGTESQERTLLVKCAFLTCVMLERDISTVLEIPRSGISEYFDTIATEVFPSLEHWQGFVNPKYKEIMLCYQSANLALIQFSLQCQHNKDSAKATAREQMDTILKELESWKAKQPTWTKWIENDESPPPSDSFTAILCLRYFYVQHHARFPFVHQYVHSGPPGDPDTYWEVDIQANECISTAWRFFDIMDRQMGKPELTFPNLVGFLHMQFGMILSVLSLQKDWPRYGFDKYELADRLGKAISFLRKYRHYSPLLYKDAEILDFISDDLT</sequence>
<dbReference type="CDD" id="cd12148">
    <property type="entry name" value="fungal_TF_MHR"/>
    <property type="match status" value="1"/>
</dbReference>
<dbReference type="STRING" id="1408163.A0A0F4YEU4"/>
<protein>
    <recommendedName>
        <fullName evidence="3">C6 transcription factor</fullName>
    </recommendedName>
</protein>
<evidence type="ECO:0000313" key="1">
    <source>
        <dbReference type="EMBL" id="KKA16737.1"/>
    </source>
</evidence>
<proteinExistence type="predicted"/>
<dbReference type="RefSeq" id="XP_013323349.1">
    <property type="nucleotide sequence ID" value="XM_013467895.1"/>
</dbReference>
<gene>
    <name evidence="1" type="ORF">T310_9638</name>
</gene>
<evidence type="ECO:0008006" key="3">
    <source>
        <dbReference type="Google" id="ProtNLM"/>
    </source>
</evidence>
<organism evidence="1 2">
    <name type="scientific">Rasamsonia emersonii (strain ATCC 16479 / CBS 393.64 / IMI 116815)</name>
    <dbReference type="NCBI Taxonomy" id="1408163"/>
    <lineage>
        <taxon>Eukaryota</taxon>
        <taxon>Fungi</taxon>
        <taxon>Dikarya</taxon>
        <taxon>Ascomycota</taxon>
        <taxon>Pezizomycotina</taxon>
        <taxon>Eurotiomycetes</taxon>
        <taxon>Eurotiomycetidae</taxon>
        <taxon>Eurotiales</taxon>
        <taxon>Trichocomaceae</taxon>
        <taxon>Rasamsonia</taxon>
    </lineage>
</organism>
<dbReference type="PANTHER" id="PTHR47785">
    <property type="entry name" value="ZN(II)2CYS6 TRANSCRIPTION FACTOR (EUROFUNG)-RELATED-RELATED"/>
    <property type="match status" value="1"/>
</dbReference>